<protein>
    <submittedName>
        <fullName evidence="1">Uncharacterized protein</fullName>
    </submittedName>
</protein>
<dbReference type="AlphaFoldDB" id="A0A212L6T7"/>
<evidence type="ECO:0000313" key="1">
    <source>
        <dbReference type="EMBL" id="SCM73238.1"/>
    </source>
</evidence>
<accession>A0A212L6T7</accession>
<name>A0A212L6T7_9BACT</name>
<dbReference type="EMBL" id="FMJC01000002">
    <property type="protein sequence ID" value="SCM73238.1"/>
    <property type="molecule type" value="Genomic_DNA"/>
</dbReference>
<sequence length="55" mass="6234">MGHCAVLDAPLLHRAPATRDARKLVFSTEGISFPALRRVFSYLWTHIFFAAFVKT</sequence>
<proteinExistence type="predicted"/>
<organism evidence="1">
    <name type="scientific">uncultured Desulfovibrio sp</name>
    <dbReference type="NCBI Taxonomy" id="167968"/>
    <lineage>
        <taxon>Bacteria</taxon>
        <taxon>Pseudomonadati</taxon>
        <taxon>Thermodesulfobacteriota</taxon>
        <taxon>Desulfovibrionia</taxon>
        <taxon>Desulfovibrionales</taxon>
        <taxon>Desulfovibrionaceae</taxon>
        <taxon>Desulfovibrio</taxon>
        <taxon>environmental samples</taxon>
    </lineage>
</organism>
<reference evidence="1" key="1">
    <citation type="submission" date="2016-08" db="EMBL/GenBank/DDBJ databases">
        <authorList>
            <person name="Seilhamer J.J."/>
        </authorList>
    </citation>
    <scope>NUCLEOTIDE SEQUENCE</scope>
    <source>
        <strain evidence="1">86-1</strain>
    </source>
</reference>
<gene>
    <name evidence="1" type="ORF">KL86DES1_21164</name>
</gene>